<dbReference type="EMBL" id="CAJVPT010003548">
    <property type="protein sequence ID" value="CAG8497405.1"/>
    <property type="molecule type" value="Genomic_DNA"/>
</dbReference>
<protein>
    <submittedName>
        <fullName evidence="1">4174_t:CDS:1</fullName>
    </submittedName>
</protein>
<sequence length="413" mass="45386">MTSRNATGAFSEESELLDSTTRFESGTSRRTRSCRNPKKRQESIDLVYEPYGLPSSSGSHDPPSVFQDPSRIDGSPRTEYTIPREPFSITVHKNVIDKLVFGSLAHINGSLNPSRSTKRRTVKTEEEVPVIATGINPPRIILPPPQRNSPIRNSPLRISPARVSSVCNSPARSSQSSSDQASMDGHITGGVTLPPLYLPEHSTHGGITLPPLRSVLDVENYAESILNSQETDLENTDEDLVVVDLTSSPSYPSPSSIIDLTSSPVIDLTAPYTPYLSFPHRFALEPRVSPEIIVIDDDSSDATPSRAQRVTQNGNMTPPYSQNRLTAPPPRPSQSMTFAQQLSSLVNNASVPRGLQLKCAICLDRPKEVSSTICGHIFCFECISTAVRTQKMCSLCRRPITKKHIKRLEFKVL</sequence>
<gene>
    <name evidence="1" type="ORF">ACOLOM_LOCUS2646</name>
</gene>
<evidence type="ECO:0000313" key="1">
    <source>
        <dbReference type="EMBL" id="CAG8497405.1"/>
    </source>
</evidence>
<dbReference type="Proteomes" id="UP000789525">
    <property type="component" value="Unassembled WGS sequence"/>
</dbReference>
<reference evidence="1" key="1">
    <citation type="submission" date="2021-06" db="EMBL/GenBank/DDBJ databases">
        <authorList>
            <person name="Kallberg Y."/>
            <person name="Tangrot J."/>
            <person name="Rosling A."/>
        </authorList>
    </citation>
    <scope>NUCLEOTIDE SEQUENCE</scope>
    <source>
        <strain evidence="1">CL356</strain>
    </source>
</reference>
<evidence type="ECO:0000313" key="2">
    <source>
        <dbReference type="Proteomes" id="UP000789525"/>
    </source>
</evidence>
<name>A0ACA9KWF3_9GLOM</name>
<keyword evidence="2" id="KW-1185">Reference proteome</keyword>
<accession>A0ACA9KWF3</accession>
<proteinExistence type="predicted"/>
<organism evidence="1 2">
    <name type="scientific">Acaulospora colombiana</name>
    <dbReference type="NCBI Taxonomy" id="27376"/>
    <lineage>
        <taxon>Eukaryota</taxon>
        <taxon>Fungi</taxon>
        <taxon>Fungi incertae sedis</taxon>
        <taxon>Mucoromycota</taxon>
        <taxon>Glomeromycotina</taxon>
        <taxon>Glomeromycetes</taxon>
        <taxon>Diversisporales</taxon>
        <taxon>Acaulosporaceae</taxon>
        <taxon>Acaulospora</taxon>
    </lineage>
</organism>
<comment type="caution">
    <text evidence="1">The sequence shown here is derived from an EMBL/GenBank/DDBJ whole genome shotgun (WGS) entry which is preliminary data.</text>
</comment>